<evidence type="ECO:0000256" key="2">
    <source>
        <dbReference type="ARBA" id="ARBA00006739"/>
    </source>
</evidence>
<proteinExistence type="inferred from homology"/>
<keyword evidence="4" id="KW-0808">Transferase</keyword>
<keyword evidence="3" id="KW-0328">Glycosyltransferase</keyword>
<organism evidence="6 7">
    <name type="scientific">Kibdelosporangium philippinense</name>
    <dbReference type="NCBI Taxonomy" id="211113"/>
    <lineage>
        <taxon>Bacteria</taxon>
        <taxon>Bacillati</taxon>
        <taxon>Actinomycetota</taxon>
        <taxon>Actinomycetes</taxon>
        <taxon>Pseudonocardiales</taxon>
        <taxon>Pseudonocardiaceae</taxon>
        <taxon>Kibdelosporangium</taxon>
    </lineage>
</organism>
<dbReference type="Gene3D" id="3.90.550.10">
    <property type="entry name" value="Spore Coat Polysaccharide Biosynthesis Protein SpsA, Chain A"/>
    <property type="match status" value="1"/>
</dbReference>
<protein>
    <submittedName>
        <fullName evidence="6">Glycosyltransferase family 2 protein</fullName>
    </submittedName>
</protein>
<accession>A0ABS8ZES5</accession>
<dbReference type="InterPro" id="IPR029044">
    <property type="entry name" value="Nucleotide-diphossugar_trans"/>
</dbReference>
<evidence type="ECO:0000259" key="5">
    <source>
        <dbReference type="Pfam" id="PF00535"/>
    </source>
</evidence>
<reference evidence="6 7" key="1">
    <citation type="submission" date="2021-12" db="EMBL/GenBank/DDBJ databases">
        <title>Genome sequence of Kibdelosporangium philippinense ATCC 49844.</title>
        <authorList>
            <person name="Fedorov E.A."/>
            <person name="Omeragic M."/>
            <person name="Shalygina K.F."/>
            <person name="Maclea K.S."/>
        </authorList>
    </citation>
    <scope>NUCLEOTIDE SEQUENCE [LARGE SCALE GENOMIC DNA]</scope>
    <source>
        <strain evidence="6 7">ATCC 49844</strain>
    </source>
</reference>
<gene>
    <name evidence="6" type="ORF">LWC34_24900</name>
</gene>
<dbReference type="PANTHER" id="PTHR43179">
    <property type="entry name" value="RHAMNOSYLTRANSFERASE WBBL"/>
    <property type="match status" value="1"/>
</dbReference>
<dbReference type="InterPro" id="IPR001173">
    <property type="entry name" value="Glyco_trans_2-like"/>
</dbReference>
<comment type="similarity">
    <text evidence="2">Belongs to the glycosyltransferase 2 family.</text>
</comment>
<dbReference type="Proteomes" id="UP001521150">
    <property type="component" value="Unassembled WGS sequence"/>
</dbReference>
<sequence>MRTTVVVVTWRGRAHLESCLDAVAKQERPHRTLVVDNASDDGSGELARSHHSRPEVLRLPVNTGYAGGIQAALEACETPYMAWLNDDAMPKPGWLGALEDALDADPRIGAASAKLLTSTGEIQSIGVGLTRDGHGVDRTAGPIFGFCGGAALTRVEAINEVGGVPSEFFCYYEDTDTSWRLRRHGWKIAAVPEAEVVHLHGATAKPGSVDFHRWNERNRLLTLLRNAPLWIAAREVARFAVITALIPVKRDVPEAANFRVKLRLKVLGEVLARIPHIIKTRVVP</sequence>
<evidence type="ECO:0000313" key="7">
    <source>
        <dbReference type="Proteomes" id="UP001521150"/>
    </source>
</evidence>
<keyword evidence="7" id="KW-1185">Reference proteome</keyword>
<evidence type="ECO:0000256" key="3">
    <source>
        <dbReference type="ARBA" id="ARBA00022676"/>
    </source>
</evidence>
<dbReference type="CDD" id="cd04186">
    <property type="entry name" value="GT_2_like_c"/>
    <property type="match status" value="1"/>
</dbReference>
<dbReference type="PANTHER" id="PTHR43179:SF12">
    <property type="entry name" value="GALACTOFURANOSYLTRANSFERASE GLFT2"/>
    <property type="match status" value="1"/>
</dbReference>
<comment type="pathway">
    <text evidence="1">Cell wall biogenesis; cell wall polysaccharide biosynthesis.</text>
</comment>
<evidence type="ECO:0000256" key="1">
    <source>
        <dbReference type="ARBA" id="ARBA00004776"/>
    </source>
</evidence>
<name>A0ABS8ZES5_9PSEU</name>
<evidence type="ECO:0000313" key="6">
    <source>
        <dbReference type="EMBL" id="MCE7006047.1"/>
    </source>
</evidence>
<dbReference type="RefSeq" id="WP_233727559.1">
    <property type="nucleotide sequence ID" value="NZ_JAJVCN010000002.1"/>
</dbReference>
<comment type="caution">
    <text evidence="6">The sequence shown here is derived from an EMBL/GenBank/DDBJ whole genome shotgun (WGS) entry which is preliminary data.</text>
</comment>
<dbReference type="Pfam" id="PF00535">
    <property type="entry name" value="Glycos_transf_2"/>
    <property type="match status" value="1"/>
</dbReference>
<feature type="domain" description="Glycosyltransferase 2-like" evidence="5">
    <location>
        <begin position="4"/>
        <end position="161"/>
    </location>
</feature>
<evidence type="ECO:0000256" key="4">
    <source>
        <dbReference type="ARBA" id="ARBA00022679"/>
    </source>
</evidence>
<dbReference type="SUPFAM" id="SSF53448">
    <property type="entry name" value="Nucleotide-diphospho-sugar transferases"/>
    <property type="match status" value="1"/>
</dbReference>
<dbReference type="EMBL" id="JAJVCN010000002">
    <property type="protein sequence ID" value="MCE7006047.1"/>
    <property type="molecule type" value="Genomic_DNA"/>
</dbReference>